<evidence type="ECO:0000259" key="1">
    <source>
        <dbReference type="Pfam" id="PF25995"/>
    </source>
</evidence>
<protein>
    <recommendedName>
        <fullName evidence="1">STB6-like N-terminal domain-containing protein</fullName>
    </recommendedName>
</protein>
<evidence type="ECO:0000313" key="3">
    <source>
        <dbReference type="Proteomes" id="UP000030653"/>
    </source>
</evidence>
<dbReference type="OrthoDB" id="19806at2759"/>
<dbReference type="PANTHER" id="PTHR31011">
    <property type="entry name" value="PROTEIN STB2-RELATED"/>
    <property type="match status" value="1"/>
</dbReference>
<name>M5G855_DACPD</name>
<dbReference type="Pfam" id="PF25995">
    <property type="entry name" value="STB6_N"/>
    <property type="match status" value="1"/>
</dbReference>
<accession>M5G855</accession>
<proteinExistence type="predicted"/>
<dbReference type="GO" id="GO:0070822">
    <property type="term" value="C:Sin3-type complex"/>
    <property type="evidence" value="ECO:0007669"/>
    <property type="project" value="TreeGrafter"/>
</dbReference>
<dbReference type="InterPro" id="IPR038919">
    <property type="entry name" value="STB2/STB2"/>
</dbReference>
<reference evidence="2 3" key="1">
    <citation type="journal article" date="2012" name="Science">
        <title>The Paleozoic origin of enzymatic lignin decomposition reconstructed from 31 fungal genomes.</title>
        <authorList>
            <person name="Floudas D."/>
            <person name="Binder M."/>
            <person name="Riley R."/>
            <person name="Barry K."/>
            <person name="Blanchette R.A."/>
            <person name="Henrissat B."/>
            <person name="Martinez A.T."/>
            <person name="Otillar R."/>
            <person name="Spatafora J.W."/>
            <person name="Yadav J.S."/>
            <person name="Aerts A."/>
            <person name="Benoit I."/>
            <person name="Boyd A."/>
            <person name="Carlson A."/>
            <person name="Copeland A."/>
            <person name="Coutinho P.M."/>
            <person name="de Vries R.P."/>
            <person name="Ferreira P."/>
            <person name="Findley K."/>
            <person name="Foster B."/>
            <person name="Gaskell J."/>
            <person name="Glotzer D."/>
            <person name="Gorecki P."/>
            <person name="Heitman J."/>
            <person name="Hesse C."/>
            <person name="Hori C."/>
            <person name="Igarashi K."/>
            <person name="Jurgens J.A."/>
            <person name="Kallen N."/>
            <person name="Kersten P."/>
            <person name="Kohler A."/>
            <person name="Kuees U."/>
            <person name="Kumar T.K.A."/>
            <person name="Kuo A."/>
            <person name="LaButti K."/>
            <person name="Larrondo L.F."/>
            <person name="Lindquist E."/>
            <person name="Ling A."/>
            <person name="Lombard V."/>
            <person name="Lucas S."/>
            <person name="Lundell T."/>
            <person name="Martin R."/>
            <person name="McLaughlin D.J."/>
            <person name="Morgenstern I."/>
            <person name="Morin E."/>
            <person name="Murat C."/>
            <person name="Nagy L.G."/>
            <person name="Nolan M."/>
            <person name="Ohm R.A."/>
            <person name="Patyshakuliyeva A."/>
            <person name="Rokas A."/>
            <person name="Ruiz-Duenas F.J."/>
            <person name="Sabat G."/>
            <person name="Salamov A."/>
            <person name="Samejima M."/>
            <person name="Schmutz J."/>
            <person name="Slot J.C."/>
            <person name="St John F."/>
            <person name="Stenlid J."/>
            <person name="Sun H."/>
            <person name="Sun S."/>
            <person name="Syed K."/>
            <person name="Tsang A."/>
            <person name="Wiebenga A."/>
            <person name="Young D."/>
            <person name="Pisabarro A."/>
            <person name="Eastwood D.C."/>
            <person name="Martin F."/>
            <person name="Cullen D."/>
            <person name="Grigoriev I.V."/>
            <person name="Hibbett D.S."/>
        </authorList>
    </citation>
    <scope>NUCLEOTIDE SEQUENCE [LARGE SCALE GENOMIC DNA]</scope>
    <source>
        <strain evidence="2 3">DJM-731 SS1</strain>
    </source>
</reference>
<dbReference type="InterPro" id="IPR059025">
    <property type="entry name" value="STB6_N"/>
</dbReference>
<gene>
    <name evidence="2" type="ORF">DACRYDRAFT_40461</name>
</gene>
<sequence length="162" mass="17667">ARPMEHARGTIMVTSLATFRSDLNIVQIPGGVYASAKQDLAVNIDLSRLGCSGRRALTLEQPTQAAQDKFLQIYHLTPSTPFSLTVITLIKLVQSALFIFGCFPPAPELRDGLLCDITESGLQKWMAEIGEPVYDLEPSARILDDQVVAALLSSITAARQRL</sequence>
<evidence type="ECO:0000313" key="2">
    <source>
        <dbReference type="EMBL" id="EJU06396.1"/>
    </source>
</evidence>
<feature type="domain" description="STB6-like N-terminal" evidence="1">
    <location>
        <begin position="1"/>
        <end position="49"/>
    </location>
</feature>
<keyword evidence="3" id="KW-1185">Reference proteome</keyword>
<dbReference type="RefSeq" id="XP_040633290.1">
    <property type="nucleotide sequence ID" value="XM_040774481.1"/>
</dbReference>
<dbReference type="PANTHER" id="PTHR31011:SF2">
    <property type="entry name" value="PROTEIN STB2-RELATED"/>
    <property type="match status" value="1"/>
</dbReference>
<dbReference type="AlphaFoldDB" id="M5G855"/>
<dbReference type="GeneID" id="63689543"/>
<feature type="non-terminal residue" evidence="2">
    <location>
        <position position="1"/>
    </location>
</feature>
<organism evidence="2 3">
    <name type="scientific">Dacryopinax primogenitus (strain DJM 731)</name>
    <name type="common">Brown rot fungus</name>
    <dbReference type="NCBI Taxonomy" id="1858805"/>
    <lineage>
        <taxon>Eukaryota</taxon>
        <taxon>Fungi</taxon>
        <taxon>Dikarya</taxon>
        <taxon>Basidiomycota</taxon>
        <taxon>Agaricomycotina</taxon>
        <taxon>Dacrymycetes</taxon>
        <taxon>Dacrymycetales</taxon>
        <taxon>Dacrymycetaceae</taxon>
        <taxon>Dacryopinax</taxon>
    </lineage>
</organism>
<dbReference type="STRING" id="1858805.M5G855"/>
<dbReference type="HOGENOM" id="CLU_1485441_0_0_1"/>
<feature type="non-terminal residue" evidence="2">
    <location>
        <position position="162"/>
    </location>
</feature>
<dbReference type="EMBL" id="JH795855">
    <property type="protein sequence ID" value="EJU06396.1"/>
    <property type="molecule type" value="Genomic_DNA"/>
</dbReference>
<dbReference type="Proteomes" id="UP000030653">
    <property type="component" value="Unassembled WGS sequence"/>
</dbReference>
<dbReference type="OMA" id="HARGTIM"/>